<evidence type="ECO:0000313" key="3">
    <source>
        <dbReference type="Proteomes" id="UP000181936"/>
    </source>
</evidence>
<dbReference type="STRING" id="1547283.A9C19_05425"/>
<keyword evidence="1" id="KW-1133">Transmembrane helix</keyword>
<keyword evidence="1" id="KW-0812">Transmembrane</keyword>
<gene>
    <name evidence="2" type="ORF">A9C19_05425</name>
</gene>
<proteinExistence type="predicted"/>
<accession>A0A1L3MPF9</accession>
<dbReference type="EMBL" id="CP016020">
    <property type="protein sequence ID" value="APH04226.1"/>
    <property type="molecule type" value="Genomic_DNA"/>
</dbReference>
<dbReference type="KEGG" id="bwh:A9C19_05425"/>
<feature type="transmembrane region" description="Helical" evidence="1">
    <location>
        <begin position="12"/>
        <end position="31"/>
    </location>
</feature>
<keyword evidence="3" id="KW-1185">Reference proteome</keyword>
<dbReference type="RefSeq" id="WP_072579019.1">
    <property type="nucleotide sequence ID" value="NZ_CP016020.1"/>
</dbReference>
<evidence type="ECO:0000313" key="2">
    <source>
        <dbReference type="EMBL" id="APH04226.1"/>
    </source>
</evidence>
<keyword evidence="1" id="KW-0472">Membrane</keyword>
<dbReference type="OrthoDB" id="2427034at2"/>
<evidence type="ECO:0000256" key="1">
    <source>
        <dbReference type="SAM" id="Phobius"/>
    </source>
</evidence>
<protein>
    <recommendedName>
        <fullName evidence="4">Pilus assembly protein PilO</fullName>
    </recommendedName>
</protein>
<sequence>MIDWNRKHTIILFISVVLIGIGSYLLFFLSVQSKDTDIQTLQNQLDTENQLIETLQQDTTGVSSSMLSSVELQKILPVSPFEEQFLLELEKAETMTNSTISSISFAEGETIGADNSGDELVEAYDEKLDPDSASEDTETVGDEAVPEIVPEGVQKLTVELSVQSPSYYELEEFVKILETTQRITQVESIQVTGLPEIFQVVEDLQTSYDYTLIVSTFYFPKLEELQDQLPPFTAPNPSEKENPFVDLIKEEEKKEEN</sequence>
<name>A0A1L3MPF9_9BACI</name>
<reference evidence="2 3" key="1">
    <citation type="journal article" date="2016" name="Sci. Rep.">
        <title>Complete genome sequence and transcriptomic analysis of a novel marine strain Bacillus weihaiensis reveals the mechanism of brown algae degradation.</title>
        <authorList>
            <person name="Zhu Y."/>
            <person name="Chen P."/>
            <person name="Bao Y."/>
            <person name="Men Y."/>
            <person name="Zeng Y."/>
            <person name="Yang J."/>
            <person name="Sun J."/>
            <person name="Sun Y."/>
        </authorList>
    </citation>
    <scope>NUCLEOTIDE SEQUENCE [LARGE SCALE GENOMIC DNA]</scope>
    <source>
        <strain evidence="2 3">Alg07</strain>
    </source>
</reference>
<dbReference type="AlphaFoldDB" id="A0A1L3MPF9"/>
<organism evidence="2 3">
    <name type="scientific">Bacillus weihaiensis</name>
    <dbReference type="NCBI Taxonomy" id="1547283"/>
    <lineage>
        <taxon>Bacteria</taxon>
        <taxon>Bacillati</taxon>
        <taxon>Bacillota</taxon>
        <taxon>Bacilli</taxon>
        <taxon>Bacillales</taxon>
        <taxon>Bacillaceae</taxon>
        <taxon>Bacillus</taxon>
    </lineage>
</organism>
<evidence type="ECO:0008006" key="4">
    <source>
        <dbReference type="Google" id="ProtNLM"/>
    </source>
</evidence>
<dbReference type="Proteomes" id="UP000181936">
    <property type="component" value="Chromosome"/>
</dbReference>